<reference evidence="2 3" key="1">
    <citation type="submission" date="2016-03" db="EMBL/GenBank/DDBJ databases">
        <authorList>
            <person name="Ploux O."/>
        </authorList>
    </citation>
    <scope>NUCLEOTIDE SEQUENCE [LARGE SCALE GENOMIC DNA]</scope>
    <source>
        <strain evidence="2 3">UAMH 11012</strain>
    </source>
</reference>
<keyword evidence="3" id="KW-1185">Reference proteome</keyword>
<evidence type="ECO:0000313" key="3">
    <source>
        <dbReference type="Proteomes" id="UP000184330"/>
    </source>
</evidence>
<dbReference type="Proteomes" id="UP000184330">
    <property type="component" value="Unassembled WGS sequence"/>
</dbReference>
<dbReference type="Pfam" id="PF20150">
    <property type="entry name" value="2EXR"/>
    <property type="match status" value="1"/>
</dbReference>
<evidence type="ECO:0000313" key="2">
    <source>
        <dbReference type="EMBL" id="CZR56890.1"/>
    </source>
</evidence>
<name>A0A1L7WVT2_9HELO</name>
<feature type="domain" description="2EXR" evidence="1">
    <location>
        <begin position="21"/>
        <end position="131"/>
    </location>
</feature>
<protein>
    <recommendedName>
        <fullName evidence="1">2EXR domain-containing protein</fullName>
    </recommendedName>
</protein>
<evidence type="ECO:0000259" key="1">
    <source>
        <dbReference type="Pfam" id="PF20150"/>
    </source>
</evidence>
<organism evidence="2 3">
    <name type="scientific">Phialocephala subalpina</name>
    <dbReference type="NCBI Taxonomy" id="576137"/>
    <lineage>
        <taxon>Eukaryota</taxon>
        <taxon>Fungi</taxon>
        <taxon>Dikarya</taxon>
        <taxon>Ascomycota</taxon>
        <taxon>Pezizomycotina</taxon>
        <taxon>Leotiomycetes</taxon>
        <taxon>Helotiales</taxon>
        <taxon>Mollisiaceae</taxon>
        <taxon>Phialocephala</taxon>
        <taxon>Phialocephala fortinii species complex</taxon>
    </lineage>
</organism>
<gene>
    <name evidence="2" type="ORF">PAC_06779</name>
</gene>
<dbReference type="EMBL" id="FJOG01000009">
    <property type="protein sequence ID" value="CZR56890.1"/>
    <property type="molecule type" value="Genomic_DNA"/>
</dbReference>
<dbReference type="OrthoDB" id="3563445at2759"/>
<proteinExistence type="predicted"/>
<sequence>MPSRLPSDIDAVVSDGNHTIFPSFPRLPIELRRKIWLLYLTDTESAPQIYRFDLRYPERVYYRNSIRHIHVYAGDQIFLQPSRCYGAQKDSGVLEPLRASSAIRQIASATCVEARLAVLELFPDTLKFRNLPQGWMEVKSGKKTIGSPDGVGFPEYILRFNSLKDIIVLHATWEDQNATIEISKLRGSPPAEFAKLSHVGVGVNDFRMYGLVSRIYWGCATLCRCQTIECNDHCKEDPLPGFLSLLPLLKTFYVTGVPRSGFYHPGGSLPGHQTPLGKRISCPCPTETTGHSWPMTSVWGACGRFAIYDEHSGCPFPKFKMIELIREDLRPHFPYYKALDHLDIKFIQLWDPSLSENPQACRSCTRRL</sequence>
<dbReference type="AlphaFoldDB" id="A0A1L7WVT2"/>
<dbReference type="InterPro" id="IPR045518">
    <property type="entry name" value="2EXR"/>
</dbReference>
<accession>A0A1L7WVT2</accession>